<dbReference type="Ensembl" id="ENSLLET00000050870.1">
    <property type="protein sequence ID" value="ENSLLEP00000048958.1"/>
    <property type="gene ID" value="ENSLLEG00000030815.1"/>
</dbReference>
<evidence type="ECO:0000313" key="1">
    <source>
        <dbReference type="Ensembl" id="ENSLLEP00000048958.1"/>
    </source>
</evidence>
<proteinExistence type="predicted"/>
<dbReference type="Proteomes" id="UP000694569">
    <property type="component" value="Unplaced"/>
</dbReference>
<sequence length="308" mass="34064">MQVLRHSPDTLRRALLSRNGSLFPPITICQNLTGSRPHRAHGDLQEFYCRPNRRVPTPRRKTIYIHTIGSNEKRIILYIQWLSGYCQAFFHGLPAKIQGPTPLAQTGCAFRVNDNSENLQVHVGMIAARTLTDDALCIMGVTMIDLYPEDSWNFVFGSASLTEGTRGNIQFARDDDSFYGFGYKGKLKQKVEVESQDYSVFDGYYTPPIISPLLMRSCKVGLSYLYQVTLSACAGDPCQFVGLCWGPLIVCLPLGAYPIALTPLGGHPIALTPLGGHPIALTPLGGHPVALQFIHKAAKLRAKFLKPF</sequence>
<accession>A0A8C5RAP7</accession>
<keyword evidence="2" id="KW-1185">Reference proteome</keyword>
<organism evidence="1 2">
    <name type="scientific">Leptobrachium leishanense</name>
    <name type="common">Leishan spiny toad</name>
    <dbReference type="NCBI Taxonomy" id="445787"/>
    <lineage>
        <taxon>Eukaryota</taxon>
        <taxon>Metazoa</taxon>
        <taxon>Chordata</taxon>
        <taxon>Craniata</taxon>
        <taxon>Vertebrata</taxon>
        <taxon>Euteleostomi</taxon>
        <taxon>Amphibia</taxon>
        <taxon>Batrachia</taxon>
        <taxon>Anura</taxon>
        <taxon>Pelobatoidea</taxon>
        <taxon>Megophryidae</taxon>
        <taxon>Leptobrachium</taxon>
    </lineage>
</organism>
<dbReference type="GO" id="GO:0008237">
    <property type="term" value="F:metallopeptidase activity"/>
    <property type="evidence" value="ECO:0007669"/>
    <property type="project" value="InterPro"/>
</dbReference>
<reference evidence="1" key="2">
    <citation type="submission" date="2025-09" db="UniProtKB">
        <authorList>
            <consortium name="Ensembl"/>
        </authorList>
    </citation>
    <scope>IDENTIFICATION</scope>
</reference>
<dbReference type="GeneTree" id="ENSGT00530000063996"/>
<dbReference type="OrthoDB" id="2365600at2759"/>
<evidence type="ECO:0000313" key="2">
    <source>
        <dbReference type="Proteomes" id="UP000694569"/>
    </source>
</evidence>
<reference evidence="1" key="1">
    <citation type="submission" date="2025-08" db="UniProtKB">
        <authorList>
            <consortium name="Ensembl"/>
        </authorList>
    </citation>
    <scope>IDENTIFICATION</scope>
</reference>
<name>A0A8C5RAP7_9ANUR</name>
<dbReference type="PANTHER" id="PTHR32205:SF5">
    <property type="entry name" value="ARCHAEMETZINCIN-2"/>
    <property type="match status" value="1"/>
</dbReference>
<dbReference type="Gene3D" id="3.40.390.10">
    <property type="entry name" value="Collagenase (Catalytic Domain)"/>
    <property type="match status" value="1"/>
</dbReference>
<dbReference type="InterPro" id="IPR024079">
    <property type="entry name" value="MetalloPept_cat_dom_sf"/>
</dbReference>
<dbReference type="AlphaFoldDB" id="A0A8C5RAP7"/>
<dbReference type="InterPro" id="IPR052009">
    <property type="entry name" value="Archaemetzincin"/>
</dbReference>
<protein>
    <submittedName>
        <fullName evidence="1">Uncharacterized protein</fullName>
    </submittedName>
</protein>
<dbReference type="PANTHER" id="PTHR32205">
    <property type="entry name" value="ARCHAEMETZINCIN-2-RELATED"/>
    <property type="match status" value="1"/>
</dbReference>